<dbReference type="EMBL" id="BMXI01000003">
    <property type="protein sequence ID" value="GHC47152.1"/>
    <property type="molecule type" value="Genomic_DNA"/>
</dbReference>
<keyword evidence="1" id="KW-0732">Signal</keyword>
<protein>
    <recommendedName>
        <fullName evidence="4">DUF4440 domain-containing protein</fullName>
    </recommendedName>
</protein>
<proteinExistence type="predicted"/>
<reference evidence="2" key="2">
    <citation type="submission" date="2020-09" db="EMBL/GenBank/DDBJ databases">
        <authorList>
            <person name="Sun Q."/>
            <person name="Kim S."/>
        </authorList>
    </citation>
    <scope>NUCLEOTIDE SEQUENCE</scope>
    <source>
        <strain evidence="2">KCTC 12988</strain>
    </source>
</reference>
<name>A0A918WHN4_9BACT</name>
<gene>
    <name evidence="2" type="ORF">GCM10007100_11140</name>
</gene>
<evidence type="ECO:0008006" key="4">
    <source>
        <dbReference type="Google" id="ProtNLM"/>
    </source>
</evidence>
<organism evidence="2 3">
    <name type="scientific">Roseibacillus persicicus</name>
    <dbReference type="NCBI Taxonomy" id="454148"/>
    <lineage>
        <taxon>Bacteria</taxon>
        <taxon>Pseudomonadati</taxon>
        <taxon>Verrucomicrobiota</taxon>
        <taxon>Verrucomicrobiia</taxon>
        <taxon>Verrucomicrobiales</taxon>
        <taxon>Verrucomicrobiaceae</taxon>
        <taxon>Roseibacillus</taxon>
    </lineage>
</organism>
<dbReference type="SUPFAM" id="SSF54427">
    <property type="entry name" value="NTF2-like"/>
    <property type="match status" value="1"/>
</dbReference>
<reference evidence="2" key="1">
    <citation type="journal article" date="2014" name="Int. J. Syst. Evol. Microbiol.">
        <title>Complete genome sequence of Corynebacterium casei LMG S-19264T (=DSM 44701T), isolated from a smear-ripened cheese.</title>
        <authorList>
            <consortium name="US DOE Joint Genome Institute (JGI-PGF)"/>
            <person name="Walter F."/>
            <person name="Albersmeier A."/>
            <person name="Kalinowski J."/>
            <person name="Ruckert C."/>
        </authorList>
    </citation>
    <scope>NUCLEOTIDE SEQUENCE</scope>
    <source>
        <strain evidence="2">KCTC 12988</strain>
    </source>
</reference>
<sequence length="162" mass="18606">MNRLLSLLTILLLAIPLFAEKEDPRFTELDAFWAKVSLAVKEGDFESYSETCHPEAVLVSGTKETSYPLAQALVRWKEEFDNTRAGKVKASVEFRFGHRYGDESTAHESGMFLYTSQNPGEEAKHEFIHFEGLLIKKEGQWLMLMEYQKSRGTEAEWDALEH</sequence>
<keyword evidence="3" id="KW-1185">Reference proteome</keyword>
<accession>A0A918WHN4</accession>
<evidence type="ECO:0000256" key="1">
    <source>
        <dbReference type="SAM" id="SignalP"/>
    </source>
</evidence>
<feature type="chain" id="PRO_5037804335" description="DUF4440 domain-containing protein" evidence="1">
    <location>
        <begin position="20"/>
        <end position="162"/>
    </location>
</feature>
<dbReference type="Proteomes" id="UP000644507">
    <property type="component" value="Unassembled WGS sequence"/>
</dbReference>
<comment type="caution">
    <text evidence="2">The sequence shown here is derived from an EMBL/GenBank/DDBJ whole genome shotgun (WGS) entry which is preliminary data.</text>
</comment>
<evidence type="ECO:0000313" key="3">
    <source>
        <dbReference type="Proteomes" id="UP000644507"/>
    </source>
</evidence>
<dbReference type="InterPro" id="IPR032710">
    <property type="entry name" value="NTF2-like_dom_sf"/>
</dbReference>
<evidence type="ECO:0000313" key="2">
    <source>
        <dbReference type="EMBL" id="GHC47152.1"/>
    </source>
</evidence>
<dbReference type="AlphaFoldDB" id="A0A918WHN4"/>
<feature type="signal peptide" evidence="1">
    <location>
        <begin position="1"/>
        <end position="19"/>
    </location>
</feature>
<dbReference type="Gene3D" id="3.10.450.50">
    <property type="match status" value="1"/>
</dbReference>